<gene>
    <name evidence="2" type="ORF">MM415A03771_0012</name>
    <name evidence="3" type="ORF">MM415B05425_0001</name>
</gene>
<proteinExistence type="predicted"/>
<protein>
    <submittedName>
        <fullName evidence="2">Uncharacterized protein</fullName>
    </submittedName>
</protein>
<dbReference type="EMBL" id="MT143310">
    <property type="protein sequence ID" value="QJA95382.1"/>
    <property type="molecule type" value="Genomic_DNA"/>
</dbReference>
<evidence type="ECO:0000313" key="2">
    <source>
        <dbReference type="EMBL" id="QJA70374.1"/>
    </source>
</evidence>
<dbReference type="EMBL" id="MT141787">
    <property type="protein sequence ID" value="QJA70374.1"/>
    <property type="molecule type" value="Genomic_DNA"/>
</dbReference>
<dbReference type="InterPro" id="IPR010781">
    <property type="entry name" value="DUF1376"/>
</dbReference>
<dbReference type="AlphaFoldDB" id="A0A6M3JJU5"/>
<dbReference type="Pfam" id="PF07120">
    <property type="entry name" value="DUF1376"/>
    <property type="match status" value="1"/>
</dbReference>
<accession>A0A6M3JJU5</accession>
<evidence type="ECO:0000256" key="1">
    <source>
        <dbReference type="SAM" id="MobiDB-lite"/>
    </source>
</evidence>
<reference evidence="2" key="1">
    <citation type="submission" date="2020-03" db="EMBL/GenBank/DDBJ databases">
        <title>The deep terrestrial virosphere.</title>
        <authorList>
            <person name="Holmfeldt K."/>
            <person name="Nilsson E."/>
            <person name="Simone D."/>
            <person name="Lopez-Fernandez M."/>
            <person name="Wu X."/>
            <person name="de Brujin I."/>
            <person name="Lundin D."/>
            <person name="Andersson A."/>
            <person name="Bertilsson S."/>
            <person name="Dopson M."/>
        </authorList>
    </citation>
    <scope>NUCLEOTIDE SEQUENCE</scope>
    <source>
        <strain evidence="2">MM415A03771</strain>
        <strain evidence="3">MM415B05425</strain>
    </source>
</reference>
<feature type="region of interest" description="Disordered" evidence="1">
    <location>
        <begin position="83"/>
        <end position="105"/>
    </location>
</feature>
<feature type="compositionally biased region" description="Basic and acidic residues" evidence="1">
    <location>
        <begin position="96"/>
        <end position="105"/>
    </location>
</feature>
<name>A0A6M3JJU5_9ZZZZ</name>
<organism evidence="2">
    <name type="scientific">viral metagenome</name>
    <dbReference type="NCBI Taxonomy" id="1070528"/>
    <lineage>
        <taxon>unclassified sequences</taxon>
        <taxon>metagenomes</taxon>
        <taxon>organismal metagenomes</taxon>
    </lineage>
</organism>
<evidence type="ECO:0000313" key="3">
    <source>
        <dbReference type="EMBL" id="QJA95382.1"/>
    </source>
</evidence>
<sequence>MYASDFDMDTNTWTNEEVGVYLRLLLSEWVNQDLPDDSKKLAKIVRISHKKFQKVFTNISHKFHKNGNNRLVNRRLEEERQKKLNWLENQSKSGKKGADIRWKNG</sequence>